<gene>
    <name evidence="3" type="ORF">Clacol_004904</name>
</gene>
<dbReference type="SUPFAM" id="SSF52047">
    <property type="entry name" value="RNI-like"/>
    <property type="match status" value="1"/>
</dbReference>
<name>A0AAV5AAR5_9AGAM</name>
<sequence length="619" mass="70007">MGSDGRARVLLALGVPHRQAMLRSGARRQSPPPSKNRLPSKGHRREVSIPSTTTTTARNGNVNNIPSDTKDPFTAMSLLRKLLNNTARQGYKISQEDHKLSLRLLSIIEPFISPHPVDEDEARRSLTRQPNEILDMIVFHLDSRKDLLSLALTCQRLRDIVLPRHLEYRFIQCKPNSEKVWKHLIAHPLLACNVRRLHVIDERSKEPELIPNRVVVEETDTCNRDIAIDSYVIQQRLIIEALTRMTTLSTFSWSCNTSLISFDDVSPTLFTCEMLKEVDITDNRAFSPCPTPTNRFEEETYEGTTTASTRNDVIQTPDVPDLTSVAVRTARGTSRLSKHPSLEKIQTLLISHCPNLTTLRIGYDHRRPFIPRADDFFTLGRWPNLRTLSLQNLWCSTQNGFEAATNFLAAHSSLEYLQFELGRIQLDLPANSLPKLRELTCSRDVAVCILSCPRDNETIRPLESIKGLKLGGGRDEALLRNITKYATSVKRIELAAYNEVEDVKKLAESAPKLSWLDVGKKSSNLTKPNAPASVNEWAIVLSSLPELTILHGVHFFYEFSDVSSHSDRSRIKKNDEVASMLAWKSPKLKRVDYSDGSGKVVILGKDGDRSRWEVKRLKL</sequence>
<organism evidence="3 4">
    <name type="scientific">Clathrus columnatus</name>
    <dbReference type="NCBI Taxonomy" id="1419009"/>
    <lineage>
        <taxon>Eukaryota</taxon>
        <taxon>Fungi</taxon>
        <taxon>Dikarya</taxon>
        <taxon>Basidiomycota</taxon>
        <taxon>Agaricomycotina</taxon>
        <taxon>Agaricomycetes</taxon>
        <taxon>Phallomycetidae</taxon>
        <taxon>Phallales</taxon>
        <taxon>Clathraceae</taxon>
        <taxon>Clathrus</taxon>
    </lineage>
</organism>
<evidence type="ECO:0000313" key="3">
    <source>
        <dbReference type="EMBL" id="GJJ10677.1"/>
    </source>
</evidence>
<feature type="compositionally biased region" description="Polar residues" evidence="1">
    <location>
        <begin position="49"/>
        <end position="67"/>
    </location>
</feature>
<dbReference type="EMBL" id="BPWL01000005">
    <property type="protein sequence ID" value="GJJ10677.1"/>
    <property type="molecule type" value="Genomic_DNA"/>
</dbReference>
<evidence type="ECO:0000313" key="4">
    <source>
        <dbReference type="Proteomes" id="UP001050691"/>
    </source>
</evidence>
<dbReference type="AlphaFoldDB" id="A0AAV5AAR5"/>
<keyword evidence="4" id="KW-1185">Reference proteome</keyword>
<evidence type="ECO:0000256" key="1">
    <source>
        <dbReference type="SAM" id="MobiDB-lite"/>
    </source>
</evidence>
<comment type="caution">
    <text evidence="3">The sequence shown here is derived from an EMBL/GenBank/DDBJ whole genome shotgun (WGS) entry which is preliminary data.</text>
</comment>
<dbReference type="InterPro" id="IPR001810">
    <property type="entry name" value="F-box_dom"/>
</dbReference>
<protein>
    <recommendedName>
        <fullName evidence="2">F-box domain-containing protein</fullName>
    </recommendedName>
</protein>
<proteinExistence type="predicted"/>
<dbReference type="Proteomes" id="UP001050691">
    <property type="component" value="Unassembled WGS sequence"/>
</dbReference>
<feature type="region of interest" description="Disordered" evidence="1">
    <location>
        <begin position="21"/>
        <end position="69"/>
    </location>
</feature>
<evidence type="ECO:0000259" key="2">
    <source>
        <dbReference type="PROSITE" id="PS50181"/>
    </source>
</evidence>
<dbReference type="PROSITE" id="PS50181">
    <property type="entry name" value="FBOX"/>
    <property type="match status" value="1"/>
</dbReference>
<dbReference type="InterPro" id="IPR032675">
    <property type="entry name" value="LRR_dom_sf"/>
</dbReference>
<dbReference type="Gene3D" id="3.80.10.10">
    <property type="entry name" value="Ribonuclease Inhibitor"/>
    <property type="match status" value="1"/>
</dbReference>
<feature type="domain" description="F-box" evidence="2">
    <location>
        <begin position="123"/>
        <end position="184"/>
    </location>
</feature>
<accession>A0AAV5AAR5</accession>
<reference evidence="3" key="1">
    <citation type="submission" date="2021-10" db="EMBL/GenBank/DDBJ databases">
        <title>De novo Genome Assembly of Clathrus columnatus (Basidiomycota, Fungi) Using Illumina and Nanopore Sequence Data.</title>
        <authorList>
            <person name="Ogiso-Tanaka E."/>
            <person name="Itagaki H."/>
            <person name="Hosoya T."/>
            <person name="Hosaka K."/>
        </authorList>
    </citation>
    <scope>NUCLEOTIDE SEQUENCE</scope>
    <source>
        <strain evidence="3">MO-923</strain>
    </source>
</reference>
<dbReference type="CDD" id="cd09917">
    <property type="entry name" value="F-box_SF"/>
    <property type="match status" value="1"/>
</dbReference>